<evidence type="ECO:0000256" key="1">
    <source>
        <dbReference type="ARBA" id="ARBA00022741"/>
    </source>
</evidence>
<keyword evidence="1" id="KW-0547">Nucleotide-binding</keyword>
<dbReference type="InterPro" id="IPR014721">
    <property type="entry name" value="Ribsml_uS5_D2-typ_fold_subgr"/>
</dbReference>
<proteinExistence type="predicted"/>
<dbReference type="PROSITE" id="PS00106">
    <property type="entry name" value="GALACTOKINASE"/>
    <property type="match status" value="1"/>
</dbReference>
<dbReference type="SUPFAM" id="SSF54211">
    <property type="entry name" value="Ribosomal protein S5 domain 2-like"/>
    <property type="match status" value="1"/>
</dbReference>
<accession>A0AAV3JLP2</accession>
<dbReference type="GO" id="GO:0005829">
    <property type="term" value="C:cytosol"/>
    <property type="evidence" value="ECO:0007669"/>
    <property type="project" value="TreeGrafter"/>
</dbReference>
<name>A0AAV3JLP2_STRAG</name>
<dbReference type="GO" id="GO:0005524">
    <property type="term" value="F:ATP binding"/>
    <property type="evidence" value="ECO:0007669"/>
    <property type="project" value="UniProtKB-KW"/>
</dbReference>
<dbReference type="GO" id="GO:0006012">
    <property type="term" value="P:galactose metabolic process"/>
    <property type="evidence" value="ECO:0007669"/>
    <property type="project" value="TreeGrafter"/>
</dbReference>
<feature type="domain" description="Galactokinase N-terminal" evidence="3">
    <location>
        <begin position="9"/>
        <end position="57"/>
    </location>
</feature>
<dbReference type="AlphaFoldDB" id="A0AAV3JLP2"/>
<dbReference type="GO" id="GO:0004335">
    <property type="term" value="F:galactokinase activity"/>
    <property type="evidence" value="ECO:0007669"/>
    <property type="project" value="TreeGrafter"/>
</dbReference>
<reference evidence="4 5" key="1">
    <citation type="submission" date="2012-10" db="EMBL/GenBank/DDBJ databases">
        <authorList>
            <person name="Zadoks R.N."/>
            <person name="Moroni P."/>
            <person name="Richards V.P."/>
            <person name="Durkin S.A.S."/>
            <person name="Kim M."/>
            <person name="Pavinski Bitar P.D."/>
            <person name="Stanhope M.J."/>
            <person name="Town C.D."/>
            <person name="Venter J.C."/>
        </authorList>
    </citation>
    <scope>NUCLEOTIDE SEQUENCE [LARGE SCALE GENOMIC DNA]</scope>
    <source>
        <strain evidence="4 5">CCUG 29376</strain>
    </source>
</reference>
<protein>
    <recommendedName>
        <fullName evidence="3">Galactokinase N-terminal domain-containing protein</fullName>
    </recommendedName>
</protein>
<evidence type="ECO:0000256" key="2">
    <source>
        <dbReference type="ARBA" id="ARBA00022840"/>
    </source>
</evidence>
<evidence type="ECO:0000313" key="4">
    <source>
        <dbReference type="EMBL" id="EPW16769.1"/>
    </source>
</evidence>
<dbReference type="InterPro" id="IPR019741">
    <property type="entry name" value="Galactokinase_CS"/>
</dbReference>
<dbReference type="PANTHER" id="PTHR10457:SF7">
    <property type="entry name" value="GALACTOKINASE-RELATED"/>
    <property type="match status" value="1"/>
</dbReference>
<dbReference type="EMBL" id="ANDB01000015">
    <property type="protein sequence ID" value="EPW16769.1"/>
    <property type="molecule type" value="Genomic_DNA"/>
</dbReference>
<dbReference type="InterPro" id="IPR020568">
    <property type="entry name" value="Ribosomal_Su5_D2-typ_SF"/>
</dbReference>
<dbReference type="Gene3D" id="3.30.230.10">
    <property type="match status" value="1"/>
</dbReference>
<keyword evidence="2" id="KW-0067">ATP-binding</keyword>
<evidence type="ECO:0000313" key="5">
    <source>
        <dbReference type="Proteomes" id="UP000015267"/>
    </source>
</evidence>
<organism evidence="4 5">
    <name type="scientific">Streptococcus agalactiae CCUG 29376</name>
    <dbReference type="NCBI Taxonomy" id="1105255"/>
    <lineage>
        <taxon>Bacteria</taxon>
        <taxon>Bacillati</taxon>
        <taxon>Bacillota</taxon>
        <taxon>Bacilli</taxon>
        <taxon>Lactobacillales</taxon>
        <taxon>Streptococcaceae</taxon>
        <taxon>Streptococcus</taxon>
    </lineage>
</organism>
<comment type="caution">
    <text evidence="4">The sequence shown here is derived from an EMBL/GenBank/DDBJ whole genome shotgun (WGS) entry which is preliminary data.</text>
</comment>
<gene>
    <name evidence="4" type="ORF">SAG0055_05910</name>
</gene>
<sequence>MTEKEIQTAFANVFHNEAESFFFSPGRINLIGEHTDYNGGHVFPAAITLGTYGAARKRND</sequence>
<evidence type="ECO:0000259" key="3">
    <source>
        <dbReference type="Pfam" id="PF10509"/>
    </source>
</evidence>
<dbReference type="PANTHER" id="PTHR10457">
    <property type="entry name" value="MEVALONATE KINASE/GALACTOKINASE"/>
    <property type="match status" value="1"/>
</dbReference>
<dbReference type="Proteomes" id="UP000015267">
    <property type="component" value="Unassembled WGS sequence"/>
</dbReference>
<dbReference type="InterPro" id="IPR019539">
    <property type="entry name" value="GalKase_N"/>
</dbReference>
<dbReference type="Pfam" id="PF10509">
    <property type="entry name" value="GalKase_gal_bdg"/>
    <property type="match status" value="1"/>
</dbReference>